<dbReference type="AlphaFoldDB" id="A0A4U0RW36"/>
<dbReference type="OrthoDB" id="4164081at2"/>
<organism evidence="1 2">
    <name type="scientific">Actinacidiphila oryziradicis</name>
    <dbReference type="NCBI Taxonomy" id="2571141"/>
    <lineage>
        <taxon>Bacteria</taxon>
        <taxon>Bacillati</taxon>
        <taxon>Actinomycetota</taxon>
        <taxon>Actinomycetes</taxon>
        <taxon>Kitasatosporales</taxon>
        <taxon>Streptomycetaceae</taxon>
        <taxon>Actinacidiphila</taxon>
    </lineage>
</organism>
<dbReference type="InterPro" id="IPR025459">
    <property type="entry name" value="DUF4279"/>
</dbReference>
<evidence type="ECO:0000313" key="2">
    <source>
        <dbReference type="Proteomes" id="UP000305778"/>
    </source>
</evidence>
<reference evidence="1 2" key="1">
    <citation type="submission" date="2019-04" db="EMBL/GenBank/DDBJ databases">
        <title>Streptomyces oryziradicis sp. nov., a novel actinomycete isolated from rhizosphere soil of rice (Oryza sativa L.).</title>
        <authorList>
            <person name="Li C."/>
        </authorList>
    </citation>
    <scope>NUCLEOTIDE SEQUENCE [LARGE SCALE GENOMIC DNA]</scope>
    <source>
        <strain evidence="1 2">NEAU-C40</strain>
    </source>
</reference>
<dbReference type="Pfam" id="PF14106">
    <property type="entry name" value="DUF4279"/>
    <property type="match status" value="1"/>
</dbReference>
<name>A0A4U0RW36_9ACTN</name>
<dbReference type="Proteomes" id="UP000305778">
    <property type="component" value="Unassembled WGS sequence"/>
</dbReference>
<evidence type="ECO:0000313" key="1">
    <source>
        <dbReference type="EMBL" id="TKA00494.1"/>
    </source>
</evidence>
<proteinExistence type="predicted"/>
<comment type="caution">
    <text evidence="1">The sequence shown here is derived from an EMBL/GenBank/DDBJ whole genome shotgun (WGS) entry which is preliminary data.</text>
</comment>
<gene>
    <name evidence="1" type="ORF">FCI23_42605</name>
</gene>
<sequence length="159" mass="17877">MPLRQYVYFALFSQRTSAAEMTALLGIEPDEVSVLGSRFTEPAVRPVSHSWKIVCREPGLRVDEQITRVLDRLRPHTDRIAELAGHLAAEEQEHGGAVLEVVRYFNDTDQEQQPLQPGTPEGPNLFGWHLDRDVLDFLTATGAALDIDEYDMTPHKPGE</sequence>
<accession>A0A4U0RW36</accession>
<protein>
    <submittedName>
        <fullName evidence="1">DUF4279 domain-containing protein</fullName>
    </submittedName>
</protein>
<dbReference type="EMBL" id="SUMC01000084">
    <property type="protein sequence ID" value="TKA00494.1"/>
    <property type="molecule type" value="Genomic_DNA"/>
</dbReference>
<keyword evidence="2" id="KW-1185">Reference proteome</keyword>
<dbReference type="RefSeq" id="WP_136729431.1">
    <property type="nucleotide sequence ID" value="NZ_SUMC01000084.1"/>
</dbReference>